<dbReference type="AlphaFoldDB" id="A0A1I6GXZ7"/>
<accession>A0A1I6GXZ7</accession>
<dbReference type="GO" id="GO:0016740">
    <property type="term" value="F:transferase activity"/>
    <property type="evidence" value="ECO:0007669"/>
    <property type="project" value="UniProtKB-KW"/>
</dbReference>
<dbReference type="Gene3D" id="3.40.50.2000">
    <property type="entry name" value="Glycogen Phosphorylase B"/>
    <property type="match status" value="1"/>
</dbReference>
<dbReference type="SUPFAM" id="SSF53756">
    <property type="entry name" value="UDP-Glycosyltransferase/glycogen phosphorylase"/>
    <property type="match status" value="1"/>
</dbReference>
<dbReference type="Pfam" id="PF13692">
    <property type="entry name" value="Glyco_trans_1_4"/>
    <property type="match status" value="1"/>
</dbReference>
<dbReference type="Proteomes" id="UP000199534">
    <property type="component" value="Unassembled WGS sequence"/>
</dbReference>
<evidence type="ECO:0000313" key="1">
    <source>
        <dbReference type="EMBL" id="SFR46941.1"/>
    </source>
</evidence>
<sequence length="413" mass="46706">MDGQRILVIGHTHPESGATAAGVRMLQLLRTFKENGAIVHFAVATKQGRYPDSLEALVAEIHEVRLNDSSFDALVKRLDCDIAVFDRFMTEEQFGWRVRSQLPKCKLILDTEDLHSLRLSRQEAVEKGISWDEDLWYRHPVFTRELASILRCDLSLMISRAEIDLLTGVFPWIKAQLVYAPFQMEAPDSQNDQTHESRKHFVFAGNGKHAPNADAIQILRNSIWPELSQRCPEAELHVYGAYLEEVPLGSDNYPGADRFIIKGYAPSIEEVFKKARLQLAPLRFGAGVKGKIISGLQYGLPTLSTPVGWEGIGGNSKENPLIIKEISQMISKAAELYDNEMQWEAALQQGRELAREHFANADNPKESSIGFHNEQAISREGRLLRDLLRSKAFDSSRFMSKWIEAKNSLLKKH</sequence>
<dbReference type="EMBL" id="FOYQ01000002">
    <property type="protein sequence ID" value="SFR46941.1"/>
    <property type="molecule type" value="Genomic_DNA"/>
</dbReference>
<keyword evidence="2" id="KW-1185">Reference proteome</keyword>
<organism evidence="1 2">
    <name type="scientific">Robiginitalea myxolifaciens</name>
    <dbReference type="NCBI Taxonomy" id="400055"/>
    <lineage>
        <taxon>Bacteria</taxon>
        <taxon>Pseudomonadati</taxon>
        <taxon>Bacteroidota</taxon>
        <taxon>Flavobacteriia</taxon>
        <taxon>Flavobacteriales</taxon>
        <taxon>Flavobacteriaceae</taxon>
        <taxon>Robiginitalea</taxon>
    </lineage>
</organism>
<protein>
    <submittedName>
        <fullName evidence="1">Glycosyl transferases group 1</fullName>
    </submittedName>
</protein>
<dbReference type="STRING" id="400055.SAMN04490243_1866"/>
<proteinExistence type="predicted"/>
<name>A0A1I6GXZ7_9FLAO</name>
<keyword evidence="1" id="KW-0808">Transferase</keyword>
<evidence type="ECO:0000313" key="2">
    <source>
        <dbReference type="Proteomes" id="UP000199534"/>
    </source>
</evidence>
<reference evidence="1 2" key="1">
    <citation type="submission" date="2016-10" db="EMBL/GenBank/DDBJ databases">
        <authorList>
            <person name="de Groot N.N."/>
        </authorList>
    </citation>
    <scope>NUCLEOTIDE SEQUENCE [LARGE SCALE GENOMIC DNA]</scope>
    <source>
        <strain evidence="1 2">DSM 21019</strain>
    </source>
</reference>
<gene>
    <name evidence="1" type="ORF">SAMN04490243_1866</name>
</gene>